<keyword evidence="1" id="KW-0812">Transmembrane</keyword>
<dbReference type="RefSeq" id="WP_208496422.1">
    <property type="nucleotide sequence ID" value="NZ_JAGFNP010000005.1"/>
</dbReference>
<gene>
    <name evidence="2" type="ORF">J5V16_11695</name>
</gene>
<evidence type="ECO:0008006" key="4">
    <source>
        <dbReference type="Google" id="ProtNLM"/>
    </source>
</evidence>
<keyword evidence="1" id="KW-1133">Transmembrane helix</keyword>
<accession>A0ABS3U425</accession>
<keyword evidence="1" id="KW-0472">Membrane</keyword>
<sequence>MPSNRWPSRTVRALRDAATHAHMRAELLPRLPFVIALVVSAVALVVAIEHPPGTDSKVVSVDEEPSGGPEELEDYSDDAAYYEEEVELEIVEYGFSQVAVDGLHVVIVAVVVRNPHDGELLPGGLSIQTKTERGYPVDLDTMYLGSIPPRSTAAIGYVMAGNPSAIDLAELELATTEPSMLYEEDAFADDGVLGQSGDPLPEFELGELEPLASPSGYRVHFTADAAVATETQISLLFRDEEGRLIGGVPADMETEYYSSSFRALPEGESAQYVDLTEEWIPEGTDLDRIEIGPSRY</sequence>
<evidence type="ECO:0000313" key="3">
    <source>
        <dbReference type="Proteomes" id="UP000681341"/>
    </source>
</evidence>
<dbReference type="Proteomes" id="UP000681341">
    <property type="component" value="Unassembled WGS sequence"/>
</dbReference>
<evidence type="ECO:0000313" key="2">
    <source>
        <dbReference type="EMBL" id="MBO3733490.1"/>
    </source>
</evidence>
<protein>
    <recommendedName>
        <fullName evidence="4">DUF4352 domain-containing protein</fullName>
    </recommendedName>
</protein>
<reference evidence="2 3" key="1">
    <citation type="submission" date="2021-03" db="EMBL/GenBank/DDBJ databases">
        <title>Glycomyces sp. nov., a novel actinomycete isolated from soil.</title>
        <authorList>
            <person name="Yang X."/>
            <person name="Xu X."/>
        </authorList>
    </citation>
    <scope>NUCLEOTIDE SEQUENCE [LARGE SCALE GENOMIC DNA]</scope>
    <source>
        <strain evidence="2 3">NEAU-S30</strain>
    </source>
</reference>
<name>A0ABS3U425_9ACTN</name>
<evidence type="ECO:0000256" key="1">
    <source>
        <dbReference type="SAM" id="Phobius"/>
    </source>
</evidence>
<proteinExistence type="predicted"/>
<keyword evidence="3" id="KW-1185">Reference proteome</keyword>
<organism evidence="2 3">
    <name type="scientific">Glycomyces niveus</name>
    <dbReference type="NCBI Taxonomy" id="2820287"/>
    <lineage>
        <taxon>Bacteria</taxon>
        <taxon>Bacillati</taxon>
        <taxon>Actinomycetota</taxon>
        <taxon>Actinomycetes</taxon>
        <taxon>Glycomycetales</taxon>
        <taxon>Glycomycetaceae</taxon>
        <taxon>Glycomyces</taxon>
    </lineage>
</organism>
<dbReference type="EMBL" id="JAGFNP010000005">
    <property type="protein sequence ID" value="MBO3733490.1"/>
    <property type="molecule type" value="Genomic_DNA"/>
</dbReference>
<feature type="transmembrane region" description="Helical" evidence="1">
    <location>
        <begin position="31"/>
        <end position="48"/>
    </location>
</feature>
<comment type="caution">
    <text evidence="2">The sequence shown here is derived from an EMBL/GenBank/DDBJ whole genome shotgun (WGS) entry which is preliminary data.</text>
</comment>